<evidence type="ECO:0000313" key="3">
    <source>
        <dbReference type="Proteomes" id="UP000741360"/>
    </source>
</evidence>
<dbReference type="PANTHER" id="PTHR41521:SF4">
    <property type="entry name" value="BLR0684 PROTEIN"/>
    <property type="match status" value="1"/>
</dbReference>
<comment type="caution">
    <text evidence="2">The sequence shown here is derived from an EMBL/GenBank/DDBJ whole genome shotgun (WGS) entry which is preliminary data.</text>
</comment>
<organism evidence="2 3">
    <name type="scientific">Tectimicrobiota bacterium</name>
    <dbReference type="NCBI Taxonomy" id="2528274"/>
    <lineage>
        <taxon>Bacteria</taxon>
        <taxon>Pseudomonadati</taxon>
        <taxon>Nitrospinota/Tectimicrobiota group</taxon>
        <taxon>Candidatus Tectimicrobiota</taxon>
    </lineage>
</organism>
<reference evidence="2" key="1">
    <citation type="submission" date="2020-07" db="EMBL/GenBank/DDBJ databases">
        <title>Huge and variable diversity of episymbiotic CPR bacteria and DPANN archaea in groundwater ecosystems.</title>
        <authorList>
            <person name="He C.Y."/>
            <person name="Keren R."/>
            <person name="Whittaker M."/>
            <person name="Farag I.F."/>
            <person name="Doudna J."/>
            <person name="Cate J.H.D."/>
            <person name="Banfield J.F."/>
        </authorList>
    </citation>
    <scope>NUCLEOTIDE SEQUENCE</scope>
    <source>
        <strain evidence="2">NC_groundwater_717_Ag_S-0.2um_59_8</strain>
    </source>
</reference>
<dbReference type="Proteomes" id="UP000741360">
    <property type="component" value="Unassembled WGS sequence"/>
</dbReference>
<sequence length="95" mass="10878">MAVYMIVDIDVKDPSAYERYKAEVPALIRNHGGEYLARGGNCQVLEGDWRPSRLVLSRFPDKESVRAFFSDPEYQPLKELRHRVAKTDIVVVEGL</sequence>
<evidence type="ECO:0000259" key="1">
    <source>
        <dbReference type="Pfam" id="PF07045"/>
    </source>
</evidence>
<accession>A0A932GSJ4</accession>
<name>A0A932GSJ4_UNCTE</name>
<dbReference type="InterPro" id="IPR011008">
    <property type="entry name" value="Dimeric_a/b-barrel"/>
</dbReference>
<protein>
    <submittedName>
        <fullName evidence="2">DUF1330 domain-containing protein</fullName>
    </submittedName>
</protein>
<dbReference type="Gene3D" id="3.30.70.100">
    <property type="match status" value="1"/>
</dbReference>
<feature type="domain" description="DUF1330" evidence="1">
    <location>
        <begin position="3"/>
        <end position="95"/>
    </location>
</feature>
<proteinExistence type="predicted"/>
<evidence type="ECO:0000313" key="2">
    <source>
        <dbReference type="EMBL" id="MBI3016220.1"/>
    </source>
</evidence>
<dbReference type="AlphaFoldDB" id="A0A932GSJ4"/>
<dbReference type="Pfam" id="PF07045">
    <property type="entry name" value="DUF1330"/>
    <property type="match status" value="1"/>
</dbReference>
<dbReference type="EMBL" id="JACPSX010000278">
    <property type="protein sequence ID" value="MBI3016220.1"/>
    <property type="molecule type" value="Genomic_DNA"/>
</dbReference>
<dbReference type="InterPro" id="IPR010753">
    <property type="entry name" value="DUF1330"/>
</dbReference>
<gene>
    <name evidence="2" type="ORF">HYY65_14420</name>
</gene>
<dbReference type="SUPFAM" id="SSF54909">
    <property type="entry name" value="Dimeric alpha+beta barrel"/>
    <property type="match status" value="1"/>
</dbReference>
<dbReference type="PANTHER" id="PTHR41521">
    <property type="match status" value="1"/>
</dbReference>